<sequence>MAWVLCWRWHSQTCSGPLEGEREQRQHEPGWRGDASRATTSTVGTQFWGLGACSYSPAEAVGSQAMPGLHRAVHARGTSVGQDRIAVSPGLPIGTANTLRLPICTCSIYQPWGSSYSYSSAPRELPSSTWAASSPAWTPALGSVSSLTISQRQCMLCCPIFPAPWLLKTQIQHSSQEGYSCTGFYRRPEVLGEAGFQGTGGCSPRGLCSPSSQAATTGGHCSITPASKQNELFQEQSASCL</sequence>
<evidence type="ECO:0000256" key="1">
    <source>
        <dbReference type="SAM" id="MobiDB-lite"/>
    </source>
</evidence>
<dbReference type="AlphaFoldDB" id="A0A8D2QV51"/>
<reference evidence="2" key="1">
    <citation type="submission" date="2025-08" db="UniProtKB">
        <authorList>
            <consortium name="Ensembl"/>
        </authorList>
    </citation>
    <scope>IDENTIFICATION</scope>
</reference>
<evidence type="ECO:0000313" key="3">
    <source>
        <dbReference type="Proteomes" id="UP000694401"/>
    </source>
</evidence>
<keyword evidence="3" id="KW-1185">Reference proteome</keyword>
<feature type="region of interest" description="Disordered" evidence="1">
    <location>
        <begin position="17"/>
        <end position="39"/>
    </location>
</feature>
<reference evidence="2" key="2">
    <citation type="submission" date="2025-09" db="UniProtKB">
        <authorList>
            <consortium name="Ensembl"/>
        </authorList>
    </citation>
    <scope>IDENTIFICATION</scope>
</reference>
<proteinExistence type="predicted"/>
<evidence type="ECO:0000313" key="2">
    <source>
        <dbReference type="Ensembl" id="ENSZLMP00000020184.1"/>
    </source>
</evidence>
<dbReference type="Proteomes" id="UP000694401">
    <property type="component" value="Unassembled WGS sequence"/>
</dbReference>
<feature type="compositionally biased region" description="Basic and acidic residues" evidence="1">
    <location>
        <begin position="19"/>
        <end position="35"/>
    </location>
</feature>
<dbReference type="Ensembl" id="ENSZLMT00000020729.1">
    <property type="protein sequence ID" value="ENSZLMP00000020184.1"/>
    <property type="gene ID" value="ENSZLMG00000013916.1"/>
</dbReference>
<protein>
    <submittedName>
        <fullName evidence="2">Uncharacterized protein</fullName>
    </submittedName>
</protein>
<organism evidence="2 3">
    <name type="scientific">Zosterops lateralis melanops</name>
    <dbReference type="NCBI Taxonomy" id="1220523"/>
    <lineage>
        <taxon>Eukaryota</taxon>
        <taxon>Metazoa</taxon>
        <taxon>Chordata</taxon>
        <taxon>Craniata</taxon>
        <taxon>Vertebrata</taxon>
        <taxon>Euteleostomi</taxon>
        <taxon>Archelosauria</taxon>
        <taxon>Archosauria</taxon>
        <taxon>Dinosauria</taxon>
        <taxon>Saurischia</taxon>
        <taxon>Theropoda</taxon>
        <taxon>Coelurosauria</taxon>
        <taxon>Aves</taxon>
        <taxon>Neognathae</taxon>
        <taxon>Neoaves</taxon>
        <taxon>Telluraves</taxon>
        <taxon>Australaves</taxon>
        <taxon>Passeriformes</taxon>
        <taxon>Sylvioidea</taxon>
        <taxon>Zosteropidae</taxon>
        <taxon>Zosterops</taxon>
    </lineage>
</organism>
<name>A0A8D2QV51_ZOSLA</name>
<accession>A0A8D2QV51</accession>